<dbReference type="InterPro" id="IPR036047">
    <property type="entry name" value="F-box-like_dom_sf"/>
</dbReference>
<evidence type="ECO:0000313" key="3">
    <source>
        <dbReference type="EMBL" id="CAL5086241.1"/>
    </source>
</evidence>
<dbReference type="PANTHER" id="PTHR34709">
    <property type="entry name" value="OS10G0396666 PROTEIN"/>
    <property type="match status" value="1"/>
</dbReference>
<dbReference type="InterPro" id="IPR055411">
    <property type="entry name" value="LRR_FXL15/At3g58940/PEG3-like"/>
</dbReference>
<dbReference type="EMBL" id="OZ075118">
    <property type="protein sequence ID" value="CAL5086241.1"/>
    <property type="molecule type" value="Genomic_DNA"/>
</dbReference>
<reference evidence="3" key="1">
    <citation type="submission" date="2024-10" db="EMBL/GenBank/DDBJ databases">
        <authorList>
            <person name="Ryan C."/>
        </authorList>
    </citation>
    <scope>NUCLEOTIDE SEQUENCE [LARGE SCALE GENOMIC DNA]</scope>
</reference>
<name>A0ABC9G396_9POAL</name>
<evidence type="ECO:0008006" key="5">
    <source>
        <dbReference type="Google" id="ProtNLM"/>
    </source>
</evidence>
<dbReference type="Pfam" id="PF00646">
    <property type="entry name" value="F-box"/>
    <property type="match status" value="1"/>
</dbReference>
<dbReference type="InterPro" id="IPR053781">
    <property type="entry name" value="F-box_AtFBL13-like"/>
</dbReference>
<sequence length="490" mass="55262">MGEACRRRHGPGAMDTDCISGLPDELLHDILLRLESVRAAARTSVLSRRWRHVWAHLPKLVFDGNDTNSGSAAPPPPPDLFLDSIDGALRAYSAPTLNELVISLPDGGPAIPARRVESWLGFASRHLVRSLNLYVPGWLSTRDWETEAEELVLPTCDRAQDISLYIRSRWRLRIRLAGAFTALTNLTIHGGIMEAHLLESLMCSQCPRLKDLSLRVTLVTESDISLRSNSLETLRFCVDDIRRCQVEIVAPKMEKLFVYKFYASKARISAPKLAKLVWKGNPDAFGSRIEFADASRHLRVLKVTEISSPLMQRFDKVDKLRLDCVNISKEIQAYESFVNDTNNLPKCETLLVYLNRNDHGFAPCMMHLLRKCNSVTNFTVEIYCVESSNKKKPYCPLSCPCRLPESCKAVDITLDSLEVVAIDLDEESCEVVEFVKQLSQCNATTLEKVVINCFNESVNERFCAKVRAACRPNIKVEFIVYGRDGRRVCL</sequence>
<dbReference type="AlphaFoldDB" id="A0ABC9G396"/>
<protein>
    <recommendedName>
        <fullName evidence="5">F-box domain-containing protein</fullName>
    </recommendedName>
</protein>
<dbReference type="Proteomes" id="UP001497457">
    <property type="component" value="Chromosome 8b"/>
</dbReference>
<accession>A0ABC9G396</accession>
<dbReference type="Pfam" id="PF24758">
    <property type="entry name" value="LRR_At5g56370"/>
    <property type="match status" value="1"/>
</dbReference>
<keyword evidence="4" id="KW-1185">Reference proteome</keyword>
<feature type="domain" description="F-box" evidence="1">
    <location>
        <begin position="19"/>
        <end position="59"/>
    </location>
</feature>
<dbReference type="CDD" id="cd22160">
    <property type="entry name" value="F-box_AtFBL13-like"/>
    <property type="match status" value="1"/>
</dbReference>
<proteinExistence type="predicted"/>
<evidence type="ECO:0000259" key="1">
    <source>
        <dbReference type="Pfam" id="PF00646"/>
    </source>
</evidence>
<dbReference type="PANTHER" id="PTHR34709:SF68">
    <property type="entry name" value="OS07G0550432 PROTEIN"/>
    <property type="match status" value="1"/>
</dbReference>
<feature type="domain" description="F-box/LRR-repeat protein 15/At3g58940/PEG3-like LRR" evidence="2">
    <location>
        <begin position="117"/>
        <end position="274"/>
    </location>
</feature>
<dbReference type="SUPFAM" id="SSF81383">
    <property type="entry name" value="F-box domain"/>
    <property type="match status" value="1"/>
</dbReference>
<evidence type="ECO:0000313" key="4">
    <source>
        <dbReference type="Proteomes" id="UP001497457"/>
    </source>
</evidence>
<dbReference type="InterPro" id="IPR001810">
    <property type="entry name" value="F-box_dom"/>
</dbReference>
<dbReference type="InterPro" id="IPR055312">
    <property type="entry name" value="FBL15-like"/>
</dbReference>
<gene>
    <name evidence="3" type="ORF">URODEC1_LOCUS111488</name>
</gene>
<evidence type="ECO:0000259" key="2">
    <source>
        <dbReference type="Pfam" id="PF24758"/>
    </source>
</evidence>
<organism evidence="3 4">
    <name type="scientific">Urochloa decumbens</name>
    <dbReference type="NCBI Taxonomy" id="240449"/>
    <lineage>
        <taxon>Eukaryota</taxon>
        <taxon>Viridiplantae</taxon>
        <taxon>Streptophyta</taxon>
        <taxon>Embryophyta</taxon>
        <taxon>Tracheophyta</taxon>
        <taxon>Spermatophyta</taxon>
        <taxon>Magnoliopsida</taxon>
        <taxon>Liliopsida</taxon>
        <taxon>Poales</taxon>
        <taxon>Poaceae</taxon>
        <taxon>PACMAD clade</taxon>
        <taxon>Panicoideae</taxon>
        <taxon>Panicodae</taxon>
        <taxon>Paniceae</taxon>
        <taxon>Melinidinae</taxon>
        <taxon>Urochloa</taxon>
    </lineage>
</organism>